<evidence type="ECO:0000256" key="7">
    <source>
        <dbReference type="ARBA" id="ARBA00022519"/>
    </source>
</evidence>
<evidence type="ECO:0000256" key="12">
    <source>
        <dbReference type="RuleBase" id="RU363101"/>
    </source>
</evidence>
<evidence type="ECO:0000256" key="2">
    <source>
        <dbReference type="ARBA" id="ARBA00004377"/>
    </source>
</evidence>
<evidence type="ECO:0000313" key="14">
    <source>
        <dbReference type="Proteomes" id="UP000778523"/>
    </source>
</evidence>
<keyword evidence="11 12" id="KW-0472">Membrane</keyword>
<name>A0ABX2IHJ0_9RHOO</name>
<dbReference type="Pfam" id="PF04995">
    <property type="entry name" value="CcmD"/>
    <property type="match status" value="1"/>
</dbReference>
<evidence type="ECO:0000256" key="4">
    <source>
        <dbReference type="ARBA" id="ARBA00016461"/>
    </source>
</evidence>
<evidence type="ECO:0000256" key="9">
    <source>
        <dbReference type="ARBA" id="ARBA00022748"/>
    </source>
</evidence>
<keyword evidence="9 12" id="KW-0201">Cytochrome c-type biogenesis</keyword>
<accession>A0ABX2IHJ0</accession>
<dbReference type="EMBL" id="JABCSC020000001">
    <property type="protein sequence ID" value="NSL53565.1"/>
    <property type="molecule type" value="Genomic_DNA"/>
</dbReference>
<keyword evidence="14" id="KW-1185">Reference proteome</keyword>
<keyword evidence="5 12" id="KW-0813">Transport</keyword>
<evidence type="ECO:0000313" key="13">
    <source>
        <dbReference type="EMBL" id="NSL53565.1"/>
    </source>
</evidence>
<dbReference type="NCBIfam" id="TIGR03141">
    <property type="entry name" value="cytochro_ccmD"/>
    <property type="match status" value="1"/>
</dbReference>
<reference evidence="13 14" key="1">
    <citation type="submission" date="2020-06" db="EMBL/GenBank/DDBJ databases">
        <title>Draft genome of Uliginosibacterium sp. IMCC34675.</title>
        <authorList>
            <person name="Song J."/>
        </authorList>
    </citation>
    <scope>NUCLEOTIDE SEQUENCE [LARGE SCALE GENOMIC DNA]</scope>
    <source>
        <strain evidence="13 14">IMCC34675</strain>
    </source>
</reference>
<keyword evidence="10 12" id="KW-1133">Transmembrane helix</keyword>
<comment type="similarity">
    <text evidence="3 12">Belongs to the CcmD/CycX/HelD family.</text>
</comment>
<keyword evidence="8 12" id="KW-0812">Transmembrane</keyword>
<comment type="subcellular location">
    <subcellularLocation>
        <location evidence="2 12">Cell inner membrane</location>
        <topology evidence="2 12">Single-pass membrane protein</topology>
    </subcellularLocation>
</comment>
<keyword evidence="6 12" id="KW-1003">Cell membrane</keyword>
<evidence type="ECO:0000256" key="3">
    <source>
        <dbReference type="ARBA" id="ARBA00008741"/>
    </source>
</evidence>
<evidence type="ECO:0000256" key="6">
    <source>
        <dbReference type="ARBA" id="ARBA00022475"/>
    </source>
</evidence>
<organism evidence="13 14">
    <name type="scientific">Uliginosibacterium aquaticum</name>
    <dbReference type="NCBI Taxonomy" id="2731212"/>
    <lineage>
        <taxon>Bacteria</taxon>
        <taxon>Pseudomonadati</taxon>
        <taxon>Pseudomonadota</taxon>
        <taxon>Betaproteobacteria</taxon>
        <taxon>Rhodocyclales</taxon>
        <taxon>Zoogloeaceae</taxon>
        <taxon>Uliginosibacterium</taxon>
    </lineage>
</organism>
<comment type="caution">
    <text evidence="13">The sequence shown here is derived from an EMBL/GenBank/DDBJ whole genome shotgun (WGS) entry which is preliminary data.</text>
</comment>
<comment type="function">
    <text evidence="1 12">Required for the export of heme to the periplasm for the biogenesis of c-type cytochromes.</text>
</comment>
<dbReference type="InterPro" id="IPR007078">
    <property type="entry name" value="Haem_export_protD_CcmD"/>
</dbReference>
<gene>
    <name evidence="13" type="primary">ccmD</name>
    <name evidence="13" type="ORF">HJ583_000860</name>
</gene>
<feature type="transmembrane region" description="Helical" evidence="12">
    <location>
        <begin position="20"/>
        <end position="37"/>
    </location>
</feature>
<proteinExistence type="inferred from homology"/>
<evidence type="ECO:0000256" key="11">
    <source>
        <dbReference type="ARBA" id="ARBA00023136"/>
    </source>
</evidence>
<keyword evidence="7 12" id="KW-0997">Cell inner membrane</keyword>
<protein>
    <recommendedName>
        <fullName evidence="4 12">Heme exporter protein D</fullName>
    </recommendedName>
</protein>
<evidence type="ECO:0000256" key="1">
    <source>
        <dbReference type="ARBA" id="ARBA00002442"/>
    </source>
</evidence>
<evidence type="ECO:0000256" key="8">
    <source>
        <dbReference type="ARBA" id="ARBA00022692"/>
    </source>
</evidence>
<dbReference type="Proteomes" id="UP000778523">
    <property type="component" value="Unassembled WGS sequence"/>
</dbReference>
<evidence type="ECO:0000256" key="5">
    <source>
        <dbReference type="ARBA" id="ARBA00022448"/>
    </source>
</evidence>
<sequence>MVWQSFSDFIDMGGRGAFVWGSYGLSFLLMAAELWLLRSRRKQSIRRLCQLQQLEQQKD</sequence>
<evidence type="ECO:0000256" key="10">
    <source>
        <dbReference type="ARBA" id="ARBA00022989"/>
    </source>
</evidence>